<accession>A0A4R1GIV6</accession>
<evidence type="ECO:0000313" key="2">
    <source>
        <dbReference type="EMBL" id="TCK04222.1"/>
    </source>
</evidence>
<feature type="transmembrane region" description="Helical" evidence="1">
    <location>
        <begin position="85"/>
        <end position="108"/>
    </location>
</feature>
<feature type="transmembrane region" description="Helical" evidence="1">
    <location>
        <begin position="32"/>
        <end position="52"/>
    </location>
</feature>
<dbReference type="Pfam" id="PF03729">
    <property type="entry name" value="DUF308"/>
    <property type="match status" value="1"/>
</dbReference>
<dbReference type="OrthoDB" id="5678253at2"/>
<keyword evidence="1" id="KW-0472">Membrane</keyword>
<dbReference type="InterPro" id="IPR005325">
    <property type="entry name" value="DUF308_memb"/>
</dbReference>
<dbReference type="GO" id="GO:0005886">
    <property type="term" value="C:plasma membrane"/>
    <property type="evidence" value="ECO:0007669"/>
    <property type="project" value="TreeGrafter"/>
</dbReference>
<proteinExistence type="predicted"/>
<keyword evidence="1" id="KW-1133">Transmembrane helix</keyword>
<dbReference type="RefSeq" id="WP_132295765.1">
    <property type="nucleotide sequence ID" value="NZ_SMFU01000011.1"/>
</dbReference>
<dbReference type="Proteomes" id="UP000294546">
    <property type="component" value="Unassembled WGS sequence"/>
</dbReference>
<keyword evidence="1" id="KW-0812">Transmembrane</keyword>
<organism evidence="2 3">
    <name type="scientific">Marinobacterium mangrovicola</name>
    <dbReference type="NCBI Taxonomy" id="1476959"/>
    <lineage>
        <taxon>Bacteria</taxon>
        <taxon>Pseudomonadati</taxon>
        <taxon>Pseudomonadota</taxon>
        <taxon>Gammaproteobacteria</taxon>
        <taxon>Oceanospirillales</taxon>
        <taxon>Oceanospirillaceae</taxon>
        <taxon>Marinobacterium</taxon>
    </lineage>
</organism>
<feature type="transmembrane region" description="Helical" evidence="1">
    <location>
        <begin position="141"/>
        <end position="162"/>
    </location>
</feature>
<dbReference type="EMBL" id="SMFU01000011">
    <property type="protein sequence ID" value="TCK04222.1"/>
    <property type="molecule type" value="Genomic_DNA"/>
</dbReference>
<dbReference type="PANTHER" id="PTHR34989:SF1">
    <property type="entry name" value="PROTEIN HDED"/>
    <property type="match status" value="1"/>
</dbReference>
<gene>
    <name evidence="2" type="ORF">CLV83_3638</name>
</gene>
<dbReference type="InterPro" id="IPR052712">
    <property type="entry name" value="Acid_resist_chaperone_HdeD"/>
</dbReference>
<reference evidence="2 3" key="1">
    <citation type="submission" date="2019-03" db="EMBL/GenBank/DDBJ databases">
        <title>Genomic Encyclopedia of Archaeal and Bacterial Type Strains, Phase II (KMG-II): from individual species to whole genera.</title>
        <authorList>
            <person name="Goeker M."/>
        </authorList>
    </citation>
    <scope>NUCLEOTIDE SEQUENCE [LARGE SCALE GENOMIC DNA]</scope>
    <source>
        <strain evidence="2 3">DSM 27697</strain>
    </source>
</reference>
<feature type="transmembrane region" description="Helical" evidence="1">
    <location>
        <begin position="61"/>
        <end position="79"/>
    </location>
</feature>
<sequence>MKKSTKVFWAGVLTCALGLVVILNAAVASGAIVIVTGLILLIGGAAQTGLYFMEGKSERKWGSLAIGILTLLLGWSFIANPLSGIISLTTLILVLFAVSGVLQIILGIRERGTPLFWPLLIAGIIPLVLAGVVLSSPAATMLLLGTLLGVHMLASGTSLILLGKYMKQAGVQTVR</sequence>
<evidence type="ECO:0000313" key="3">
    <source>
        <dbReference type="Proteomes" id="UP000294546"/>
    </source>
</evidence>
<dbReference type="PANTHER" id="PTHR34989">
    <property type="entry name" value="PROTEIN HDED"/>
    <property type="match status" value="1"/>
</dbReference>
<feature type="transmembrane region" description="Helical" evidence="1">
    <location>
        <begin position="7"/>
        <end position="26"/>
    </location>
</feature>
<name>A0A4R1GIV6_9GAMM</name>
<keyword evidence="3" id="KW-1185">Reference proteome</keyword>
<evidence type="ECO:0000256" key="1">
    <source>
        <dbReference type="SAM" id="Phobius"/>
    </source>
</evidence>
<feature type="transmembrane region" description="Helical" evidence="1">
    <location>
        <begin position="115"/>
        <end position="135"/>
    </location>
</feature>
<dbReference type="AlphaFoldDB" id="A0A4R1GIV6"/>
<comment type="caution">
    <text evidence="2">The sequence shown here is derived from an EMBL/GenBank/DDBJ whole genome shotgun (WGS) entry which is preliminary data.</text>
</comment>
<protein>
    <submittedName>
        <fullName evidence="2">Uncharacterized membrane protein HdeD (DUF308 family)</fullName>
    </submittedName>
</protein>